<name>A0A120CWI3_HYPSL</name>
<dbReference type="AlphaFoldDB" id="A0A120CWI3"/>
<comment type="caution">
    <text evidence="2">The sequence shown here is derived from an EMBL/GenBank/DDBJ whole genome shotgun (WGS) entry which is preliminary data.</text>
</comment>
<feature type="transmembrane region" description="Helical" evidence="1">
    <location>
        <begin position="12"/>
        <end position="31"/>
    </location>
</feature>
<feature type="transmembrane region" description="Helical" evidence="1">
    <location>
        <begin position="208"/>
        <end position="230"/>
    </location>
</feature>
<sequence>MYSLLFEKLKEVVGAVAPLVAVVCILLFVMISAPLAIVAQFLAGSALVIIGMVLLFAGLDIGVLPMGRFIGAELPKLGSIALVIAVGFAMGFATTVAEPDVLVLASQVDATSNGSIREHVVLYVIALGVAIFVGLAMARIIFGFSVRLMLSLAYGTVIALSFFTPVEFVALSYDAGSVTTGVLTAPVVIALAIGLSSVLAGRSAIADGFGLLGFASIGPIIAVMIMGIILA</sequence>
<evidence type="ECO:0000256" key="1">
    <source>
        <dbReference type="SAM" id="Phobius"/>
    </source>
</evidence>
<feature type="transmembrane region" description="Helical" evidence="1">
    <location>
        <begin position="120"/>
        <end position="142"/>
    </location>
</feature>
<keyword evidence="1" id="KW-0472">Membrane</keyword>
<protein>
    <submittedName>
        <fullName evidence="2">Membrane spanning protein</fullName>
    </submittedName>
</protein>
<evidence type="ECO:0000313" key="2">
    <source>
        <dbReference type="EMBL" id="KWT69415.1"/>
    </source>
</evidence>
<dbReference type="InterPro" id="IPR011435">
    <property type="entry name" value="UmpAB"/>
</dbReference>
<dbReference type="EMBL" id="LMTR01000045">
    <property type="protein sequence ID" value="KWT69415.1"/>
    <property type="molecule type" value="Genomic_DNA"/>
</dbReference>
<dbReference type="RefSeq" id="WP_068461118.1">
    <property type="nucleotide sequence ID" value="NZ_LMTR01000045.1"/>
</dbReference>
<dbReference type="PATRIC" id="fig|121290.4.peg.2736"/>
<dbReference type="OrthoDB" id="9781614at2"/>
<dbReference type="Pfam" id="PF07556">
    <property type="entry name" value="DUF1538"/>
    <property type="match status" value="1"/>
</dbReference>
<keyword evidence="1" id="KW-1133">Transmembrane helix</keyword>
<feature type="transmembrane region" description="Helical" evidence="1">
    <location>
        <begin position="77"/>
        <end position="97"/>
    </location>
</feature>
<feature type="transmembrane region" description="Helical" evidence="1">
    <location>
        <begin position="183"/>
        <end position="201"/>
    </location>
</feature>
<organism evidence="2 3">
    <name type="scientific">Hyphomicrobium sulfonivorans</name>
    <dbReference type="NCBI Taxonomy" id="121290"/>
    <lineage>
        <taxon>Bacteria</taxon>
        <taxon>Pseudomonadati</taxon>
        <taxon>Pseudomonadota</taxon>
        <taxon>Alphaproteobacteria</taxon>
        <taxon>Hyphomicrobiales</taxon>
        <taxon>Hyphomicrobiaceae</taxon>
        <taxon>Hyphomicrobium</taxon>
    </lineage>
</organism>
<dbReference type="Proteomes" id="UP000059074">
    <property type="component" value="Unassembled WGS sequence"/>
</dbReference>
<feature type="transmembrane region" description="Helical" evidence="1">
    <location>
        <begin position="149"/>
        <end position="171"/>
    </location>
</feature>
<gene>
    <name evidence="2" type="ORF">APY04_1498</name>
</gene>
<proteinExistence type="predicted"/>
<keyword evidence="1" id="KW-0812">Transmembrane</keyword>
<accession>A0A120CWI3</accession>
<keyword evidence="3" id="KW-1185">Reference proteome</keyword>
<feature type="transmembrane region" description="Helical" evidence="1">
    <location>
        <begin position="37"/>
        <end position="57"/>
    </location>
</feature>
<reference evidence="2 3" key="1">
    <citation type="submission" date="2015-10" db="EMBL/GenBank/DDBJ databases">
        <title>Transcriptomic analysis of a linuron degrading triple-species bacterial consortium.</title>
        <authorList>
            <person name="Albers P."/>
        </authorList>
    </citation>
    <scope>NUCLEOTIDE SEQUENCE [LARGE SCALE GENOMIC DNA]</scope>
    <source>
        <strain evidence="2 3">WDL6</strain>
    </source>
</reference>
<dbReference type="STRING" id="121290.APY04_1498"/>
<evidence type="ECO:0000313" key="3">
    <source>
        <dbReference type="Proteomes" id="UP000059074"/>
    </source>
</evidence>